<evidence type="ECO:0000256" key="3">
    <source>
        <dbReference type="ARBA" id="ARBA00022490"/>
    </source>
</evidence>
<evidence type="ECO:0000259" key="14">
    <source>
        <dbReference type="PROSITE" id="PS51203"/>
    </source>
</evidence>
<feature type="domain" description="CS" evidence="14">
    <location>
        <begin position="3"/>
        <end position="87"/>
    </location>
</feature>
<dbReference type="Gene3D" id="1.25.40.10">
    <property type="entry name" value="Tetratricopeptide repeat domain"/>
    <property type="match status" value="1"/>
</dbReference>
<evidence type="ECO:0000256" key="11">
    <source>
        <dbReference type="PROSITE-ProRule" id="PRU00339"/>
    </source>
</evidence>
<evidence type="ECO:0000256" key="7">
    <source>
        <dbReference type="ARBA" id="ARBA00023242"/>
    </source>
</evidence>
<evidence type="ECO:0000256" key="10">
    <source>
        <dbReference type="ARBA" id="ARBA00024430"/>
    </source>
</evidence>
<dbReference type="InParanoid" id="A0A6P8HSF2"/>
<dbReference type="FunFam" id="1.25.40.10:FF:000176">
    <property type="entry name" value="dynein assembly factor 4, axonemal isoform X1"/>
    <property type="match status" value="1"/>
</dbReference>
<feature type="repeat" description="TPR" evidence="11">
    <location>
        <begin position="394"/>
        <end position="427"/>
    </location>
</feature>
<keyword evidence="4" id="KW-0677">Repeat</keyword>
<comment type="subcellular location">
    <subcellularLocation>
        <location evidence="2">Cell projection</location>
        <location evidence="2">Neuron projection</location>
    </subcellularLocation>
    <subcellularLocation>
        <location evidence="9">Dynein axonemal particle</location>
    </subcellularLocation>
    <subcellularLocation>
        <location evidence="1">Nucleus</location>
    </subcellularLocation>
</comment>
<dbReference type="InterPro" id="IPR037894">
    <property type="entry name" value="CS_DYX1C1"/>
</dbReference>
<dbReference type="Pfam" id="PF04969">
    <property type="entry name" value="CS"/>
    <property type="match status" value="1"/>
</dbReference>
<dbReference type="Proteomes" id="UP000515163">
    <property type="component" value="Unplaced"/>
</dbReference>
<dbReference type="GO" id="GO:0120293">
    <property type="term" value="C:dynein axonemal particle"/>
    <property type="evidence" value="ECO:0007669"/>
    <property type="project" value="UniProtKB-SubCell"/>
</dbReference>
<feature type="compositionally biased region" description="Low complexity" evidence="13">
    <location>
        <begin position="213"/>
        <end position="233"/>
    </location>
</feature>
<keyword evidence="3" id="KW-0963">Cytoplasm</keyword>
<evidence type="ECO:0000256" key="13">
    <source>
        <dbReference type="SAM" id="MobiDB-lite"/>
    </source>
</evidence>
<dbReference type="FunCoup" id="A0A6P8HSF2">
    <property type="interactions" value="878"/>
</dbReference>
<organism evidence="15 16">
    <name type="scientific">Actinia tenebrosa</name>
    <name type="common">Australian red waratah sea anemone</name>
    <dbReference type="NCBI Taxonomy" id="6105"/>
    <lineage>
        <taxon>Eukaryota</taxon>
        <taxon>Metazoa</taxon>
        <taxon>Cnidaria</taxon>
        <taxon>Anthozoa</taxon>
        <taxon>Hexacorallia</taxon>
        <taxon>Actiniaria</taxon>
        <taxon>Actiniidae</taxon>
        <taxon>Actinia</taxon>
    </lineage>
</organism>
<dbReference type="PROSITE" id="PS51203">
    <property type="entry name" value="CS"/>
    <property type="match status" value="1"/>
</dbReference>
<dbReference type="InterPro" id="IPR011990">
    <property type="entry name" value="TPR-like_helical_dom_sf"/>
</dbReference>
<dbReference type="SUPFAM" id="SSF48452">
    <property type="entry name" value="TPR-like"/>
    <property type="match status" value="1"/>
</dbReference>
<dbReference type="CDD" id="cd06469">
    <property type="entry name" value="p23_DYX1C1_like"/>
    <property type="match status" value="1"/>
</dbReference>
<dbReference type="GO" id="GO:0003341">
    <property type="term" value="P:cilium movement"/>
    <property type="evidence" value="ECO:0007669"/>
    <property type="project" value="InterPro"/>
</dbReference>
<evidence type="ECO:0000256" key="8">
    <source>
        <dbReference type="ARBA" id="ARBA00023273"/>
    </source>
</evidence>
<dbReference type="PANTHER" id="PTHR46492:SF1">
    <property type="entry name" value="DYNEIN AXONEMAL ASSEMBLY FACTOR 4"/>
    <property type="match status" value="1"/>
</dbReference>
<dbReference type="PROSITE" id="PS50005">
    <property type="entry name" value="TPR"/>
    <property type="match status" value="1"/>
</dbReference>
<sequence length="447" mass="50813">MPLLVKDYLWEETDLSVIITVPLKGAQFNKLDIFSTEEYIKVSYPPYLFECFLFAPVEDVKGKATVGNGAVVFSLIKKEAGIWSSLQAPQAEDKEFKKRKRDEAIQMAHERALEIARIKENEKREQERYALKQQMKIEEDERNRVEAVKEQERKKAAKAIEKLNKPYQKSVKASLKGLDSDDDENDNDNDYKIISMEETEGRETKESIKDNTILNKNISKSSRNSNLSSHSILTSPTSTTKKYQPPKGSKEELFEPLPAPREAGCIQVSFTPRSFKTAARESKAPEEEEWLKKVAEASRNKKSLKDNPDAVDMEEMNPLWLKEKGIGFYKAENYVAAINAFTAAIVLDGNIPSLYSNRAACHLHMKQYRECIQDCTCALDLLTPPVQANASSRCKAYIRRGTAFFHFNEYAEALRDYEEGLKLDPKNESLTADAKRICSIIQGTPIK</sequence>
<evidence type="ECO:0000256" key="6">
    <source>
        <dbReference type="ARBA" id="ARBA00022902"/>
    </source>
</evidence>
<dbReference type="AlphaFoldDB" id="A0A6P8HSF2"/>
<accession>A0A6P8HSF2</accession>
<keyword evidence="15" id="KW-1185">Reference proteome</keyword>
<evidence type="ECO:0000256" key="2">
    <source>
        <dbReference type="ARBA" id="ARBA00004487"/>
    </source>
</evidence>
<dbReference type="SMART" id="SM00028">
    <property type="entry name" value="TPR"/>
    <property type="match status" value="3"/>
</dbReference>
<dbReference type="InterPro" id="IPR007052">
    <property type="entry name" value="CS_dom"/>
</dbReference>
<keyword evidence="7" id="KW-0539">Nucleus</keyword>
<dbReference type="InterPro" id="IPR052004">
    <property type="entry name" value="Dynein_assembly_factor_4"/>
</dbReference>
<dbReference type="GeneID" id="116294626"/>
<dbReference type="GO" id="GO:0036159">
    <property type="term" value="P:inner dynein arm assembly"/>
    <property type="evidence" value="ECO:0007669"/>
    <property type="project" value="TreeGrafter"/>
</dbReference>
<evidence type="ECO:0000256" key="4">
    <source>
        <dbReference type="ARBA" id="ARBA00022737"/>
    </source>
</evidence>
<dbReference type="FunFam" id="2.60.40.790:FF:000015">
    <property type="entry name" value="dynein assembly factor 4, axonemal isoform X1"/>
    <property type="match status" value="1"/>
</dbReference>
<keyword evidence="6" id="KW-0524">Neurogenesis</keyword>
<dbReference type="Gene3D" id="2.60.40.790">
    <property type="match status" value="1"/>
</dbReference>
<gene>
    <name evidence="16" type="primary">LOC116294626</name>
</gene>
<dbReference type="PANTHER" id="PTHR46492">
    <property type="entry name" value="DYNEIN ASSEMBLY FACTOR 4, AXONEMAL"/>
    <property type="match status" value="1"/>
</dbReference>
<dbReference type="RefSeq" id="XP_031558123.1">
    <property type="nucleotide sequence ID" value="XM_031702263.1"/>
</dbReference>
<protein>
    <recommendedName>
        <fullName evidence="10">Dynein axonemal assembly factor 4</fullName>
    </recommendedName>
</protein>
<evidence type="ECO:0000256" key="12">
    <source>
        <dbReference type="SAM" id="Coils"/>
    </source>
</evidence>
<feature type="compositionally biased region" description="Basic and acidic residues" evidence="13">
    <location>
        <begin position="199"/>
        <end position="209"/>
    </location>
</feature>
<evidence type="ECO:0000256" key="9">
    <source>
        <dbReference type="ARBA" id="ARBA00024190"/>
    </source>
</evidence>
<reference evidence="16" key="1">
    <citation type="submission" date="2025-08" db="UniProtKB">
        <authorList>
            <consortium name="RefSeq"/>
        </authorList>
    </citation>
    <scope>IDENTIFICATION</scope>
    <source>
        <tissue evidence="16">Tentacle</tissue>
    </source>
</reference>
<keyword evidence="5 11" id="KW-0802">TPR repeat</keyword>
<dbReference type="GO" id="GO:0005634">
    <property type="term" value="C:nucleus"/>
    <property type="evidence" value="ECO:0007669"/>
    <property type="project" value="UniProtKB-SubCell"/>
</dbReference>
<evidence type="ECO:0000256" key="5">
    <source>
        <dbReference type="ARBA" id="ARBA00022803"/>
    </source>
</evidence>
<dbReference type="GO" id="GO:0007399">
    <property type="term" value="P:nervous system development"/>
    <property type="evidence" value="ECO:0007669"/>
    <property type="project" value="UniProtKB-KW"/>
</dbReference>
<feature type="region of interest" description="Disordered" evidence="13">
    <location>
        <begin position="173"/>
        <end position="254"/>
    </location>
</feature>
<dbReference type="PROSITE" id="PS50293">
    <property type="entry name" value="TPR_REGION"/>
    <property type="match status" value="1"/>
</dbReference>
<evidence type="ECO:0000256" key="1">
    <source>
        <dbReference type="ARBA" id="ARBA00004123"/>
    </source>
</evidence>
<dbReference type="Pfam" id="PF00515">
    <property type="entry name" value="TPR_1"/>
    <property type="match status" value="1"/>
</dbReference>
<dbReference type="InterPro" id="IPR008978">
    <property type="entry name" value="HSP20-like_chaperone"/>
</dbReference>
<name>A0A6P8HSF2_ACTTE</name>
<feature type="coiled-coil region" evidence="12">
    <location>
        <begin position="121"/>
        <end position="162"/>
    </location>
</feature>
<dbReference type="InterPro" id="IPR019734">
    <property type="entry name" value="TPR_rpt"/>
</dbReference>
<evidence type="ECO:0000313" key="16">
    <source>
        <dbReference type="RefSeq" id="XP_031558123.1"/>
    </source>
</evidence>
<keyword evidence="12" id="KW-0175">Coiled coil</keyword>
<dbReference type="OrthoDB" id="348005at2759"/>
<keyword evidence="8" id="KW-0966">Cell projection</keyword>
<evidence type="ECO:0000313" key="15">
    <source>
        <dbReference type="Proteomes" id="UP000515163"/>
    </source>
</evidence>
<dbReference type="GO" id="GO:0043005">
    <property type="term" value="C:neuron projection"/>
    <property type="evidence" value="ECO:0007669"/>
    <property type="project" value="UniProtKB-SubCell"/>
</dbReference>
<dbReference type="SUPFAM" id="SSF49764">
    <property type="entry name" value="HSP20-like chaperones"/>
    <property type="match status" value="1"/>
</dbReference>
<proteinExistence type="predicted"/>
<dbReference type="KEGG" id="aten:116294626"/>
<dbReference type="GO" id="GO:0036158">
    <property type="term" value="P:outer dynein arm assembly"/>
    <property type="evidence" value="ECO:0007669"/>
    <property type="project" value="TreeGrafter"/>
</dbReference>